<keyword evidence="2" id="KW-0472">Membrane</keyword>
<proteinExistence type="predicted"/>
<dbReference type="SUPFAM" id="SSF82199">
    <property type="entry name" value="SET domain"/>
    <property type="match status" value="1"/>
</dbReference>
<gene>
    <name evidence="4" type="ORF">G4B88_014241</name>
</gene>
<keyword evidence="2" id="KW-1133">Transmembrane helix</keyword>
<dbReference type="SMART" id="SM00028">
    <property type="entry name" value="TPR"/>
    <property type="match status" value="2"/>
</dbReference>
<dbReference type="AlphaFoldDB" id="A0A7J6EWV9"/>
<comment type="caution">
    <text evidence="4">The sequence shown here is derived from an EMBL/GenBank/DDBJ whole genome shotgun (WGS) entry which is preliminary data.</text>
</comment>
<keyword evidence="1" id="KW-0802">TPR repeat</keyword>
<keyword evidence="5" id="KW-1185">Reference proteome</keyword>
<dbReference type="InterPro" id="IPR046341">
    <property type="entry name" value="SET_dom_sf"/>
</dbReference>
<reference evidence="4 5" key="1">
    <citation type="journal article" date="2020" name="bioRxiv">
        <title>Sequence and annotation of 42 cannabis genomes reveals extensive copy number variation in cannabinoid synthesis and pathogen resistance genes.</title>
        <authorList>
            <person name="Mckernan K.J."/>
            <person name="Helbert Y."/>
            <person name="Kane L.T."/>
            <person name="Ebling H."/>
            <person name="Zhang L."/>
            <person name="Liu B."/>
            <person name="Eaton Z."/>
            <person name="Mclaughlin S."/>
            <person name="Kingan S."/>
            <person name="Baybayan P."/>
            <person name="Concepcion G."/>
            <person name="Jordan M."/>
            <person name="Riva A."/>
            <person name="Barbazuk W."/>
            <person name="Harkins T."/>
        </authorList>
    </citation>
    <scope>NUCLEOTIDE SEQUENCE [LARGE SCALE GENOMIC DNA]</scope>
    <source>
        <strain evidence="5">cv. Jamaican Lion 4</strain>
        <tissue evidence="4">Leaf</tissue>
    </source>
</reference>
<dbReference type="InterPro" id="IPR011990">
    <property type="entry name" value="TPR-like_helical_dom_sf"/>
</dbReference>
<accession>A0A7J6EWV9</accession>
<sequence length="823" mass="92499">MEKLKSAIPESLKRMVWDSTEHNLPQTCSSLLDFLLHFPLFHQMVKDLAGSDRALCGKNKEDALKWKAKGNHCFTTGDYPNALDSYSQALRVAPIQADEMDNNLKMNHLTECVRDCDRALQFSPSYAKVSSLLYHALKKIYVLSITCIFQGIYFVKVSFIIGFDVSMLIFRSGLMDIAWYRRGLANASLGVYDYAVNDLNVAKSVEVSAGGRGQIENELQTLLDQHSRTNPPLQLSLENLNIFDEPHQIKLQCVNTPDKARGMASTSDIPRASLVHTEEPLAIVILKNCRESHCHYCLNELPVDKVPCTSCSIPFYCSQNCQLLAGGRLYYPRDRVILENLSDTLKQYVAQIALDYNPETDSEHIPEHKHECKGAHWPSVLPSEIVLAGRLFVKSVMQRGSQEISNLREILELSHHYSQMSPEIKLESHIYSTVLLFCLQHSSDFEIQINGFAIAQVVILISQIRVNSMTIVRMKSTDIQGHDYQYDKVSSGALTSNVEQVKVGQAIYRDGSLFNHSCQPNIHAYFISRTLCIRTTESVAAGCDLELSYGPQVGQWDAKDRNEFLENEYSFRCQCSGCSKANLSDLVLNAFRCVKSNCPGIVLDASVLNCEKHKIKKLANISRTSSCEPHFQAENLNSDNKNEVTLDAFLCSNNLPNMNPGFCLKCGSYRDLESSRSAVDKAWKCIRRLQDAIVSEDVSGFKLSDASKSLHLLKSILHAYNRSIAEVEDILAQAFCLVGDLQPARDHCKASIEILEKLYPRNHIVIGHELVKLSSIQLALRDSTASETINQLANIFSCYYGKHADTIFPPLQIFRKETQKIVL</sequence>
<dbReference type="SUPFAM" id="SSF48452">
    <property type="entry name" value="TPR-like"/>
    <property type="match status" value="1"/>
</dbReference>
<dbReference type="Gene3D" id="2.170.270.10">
    <property type="entry name" value="SET domain"/>
    <property type="match status" value="1"/>
</dbReference>
<evidence type="ECO:0000259" key="3">
    <source>
        <dbReference type="PROSITE" id="PS50280"/>
    </source>
</evidence>
<evidence type="ECO:0000256" key="2">
    <source>
        <dbReference type="SAM" id="Phobius"/>
    </source>
</evidence>
<dbReference type="PANTHER" id="PTHR47337">
    <property type="entry name" value="TETRATRICOPEPTIDE REPEAT (TPR)-LIKE SUPERFAMILY PROTEIN"/>
    <property type="match status" value="1"/>
</dbReference>
<feature type="repeat" description="TPR" evidence="1">
    <location>
        <begin position="63"/>
        <end position="96"/>
    </location>
</feature>
<evidence type="ECO:0000313" key="5">
    <source>
        <dbReference type="Proteomes" id="UP000583929"/>
    </source>
</evidence>
<keyword evidence="2" id="KW-0812">Transmembrane</keyword>
<dbReference type="InterPro" id="IPR019734">
    <property type="entry name" value="TPR_rpt"/>
</dbReference>
<organism evidence="4 5">
    <name type="scientific">Cannabis sativa</name>
    <name type="common">Hemp</name>
    <name type="synonym">Marijuana</name>
    <dbReference type="NCBI Taxonomy" id="3483"/>
    <lineage>
        <taxon>Eukaryota</taxon>
        <taxon>Viridiplantae</taxon>
        <taxon>Streptophyta</taxon>
        <taxon>Embryophyta</taxon>
        <taxon>Tracheophyta</taxon>
        <taxon>Spermatophyta</taxon>
        <taxon>Magnoliopsida</taxon>
        <taxon>eudicotyledons</taxon>
        <taxon>Gunneridae</taxon>
        <taxon>Pentapetalae</taxon>
        <taxon>rosids</taxon>
        <taxon>fabids</taxon>
        <taxon>Rosales</taxon>
        <taxon>Cannabaceae</taxon>
        <taxon>Cannabis</taxon>
    </lineage>
</organism>
<protein>
    <recommendedName>
        <fullName evidence="3">SET domain-containing protein</fullName>
    </recommendedName>
</protein>
<dbReference type="PROSITE" id="PS50280">
    <property type="entry name" value="SET"/>
    <property type="match status" value="1"/>
</dbReference>
<dbReference type="Proteomes" id="UP000583929">
    <property type="component" value="Unassembled WGS sequence"/>
</dbReference>
<dbReference type="InterPro" id="IPR001214">
    <property type="entry name" value="SET_dom"/>
</dbReference>
<feature type="transmembrane region" description="Helical" evidence="2">
    <location>
        <begin position="140"/>
        <end position="163"/>
    </location>
</feature>
<feature type="domain" description="SET" evidence="3">
    <location>
        <begin position="249"/>
        <end position="550"/>
    </location>
</feature>
<name>A0A7J6EWV9_CANSA</name>
<dbReference type="Pfam" id="PF00856">
    <property type="entry name" value="SET"/>
    <property type="match status" value="1"/>
</dbReference>
<evidence type="ECO:0000256" key="1">
    <source>
        <dbReference type="PROSITE-ProRule" id="PRU00339"/>
    </source>
</evidence>
<dbReference type="PROSITE" id="PS50005">
    <property type="entry name" value="TPR"/>
    <property type="match status" value="1"/>
</dbReference>
<dbReference type="PANTHER" id="PTHR47337:SF1">
    <property type="entry name" value="TETRATRICOPEPTIDE REPEAT (TPR)-LIKE SUPERFAMILY PROTEIN"/>
    <property type="match status" value="1"/>
</dbReference>
<dbReference type="EMBL" id="JAATIQ010000306">
    <property type="protein sequence ID" value="KAF4362904.1"/>
    <property type="molecule type" value="Genomic_DNA"/>
</dbReference>
<evidence type="ECO:0000313" key="4">
    <source>
        <dbReference type="EMBL" id="KAF4362904.1"/>
    </source>
</evidence>
<dbReference type="Gene3D" id="1.25.40.10">
    <property type="entry name" value="Tetratricopeptide repeat domain"/>
    <property type="match status" value="2"/>
</dbReference>